<name>A0AA86NUL9_9EUKA</name>
<gene>
    <name evidence="1" type="ORF">HINF_LOCUS13403</name>
    <name evidence="2" type="ORF">HINF_LOCUS26599</name>
</gene>
<dbReference type="AlphaFoldDB" id="A0AA86NUL9"/>
<evidence type="ECO:0000313" key="3">
    <source>
        <dbReference type="Proteomes" id="UP001642409"/>
    </source>
</evidence>
<protein>
    <submittedName>
        <fullName evidence="2">Hypothetical_protein</fullName>
    </submittedName>
</protein>
<organism evidence="1">
    <name type="scientific">Hexamita inflata</name>
    <dbReference type="NCBI Taxonomy" id="28002"/>
    <lineage>
        <taxon>Eukaryota</taxon>
        <taxon>Metamonada</taxon>
        <taxon>Diplomonadida</taxon>
        <taxon>Hexamitidae</taxon>
        <taxon>Hexamitinae</taxon>
        <taxon>Hexamita</taxon>
    </lineage>
</organism>
<accession>A0AA86NUL9</accession>
<dbReference type="EMBL" id="CAXDID020000081">
    <property type="protein sequence ID" value="CAL6018710.1"/>
    <property type="molecule type" value="Genomic_DNA"/>
</dbReference>
<evidence type="ECO:0000313" key="1">
    <source>
        <dbReference type="EMBL" id="CAI9925758.1"/>
    </source>
</evidence>
<comment type="caution">
    <text evidence="1">The sequence shown here is derived from an EMBL/GenBank/DDBJ whole genome shotgun (WGS) entry which is preliminary data.</text>
</comment>
<sequence length="1142" mass="136957">MEIQFQNSVMFIINAIPQFHDEISDILLKSEKQYSRIQIEAWFDDIINRKEYRAIKNVMVDFKLLFMKKFQLEGRQFIQSSFIVLENCRRKYLLKIQQEQQNLKSIKLEDLILSNNSSKLPFSQIEQTYTGSITSPSYKMFRKTVQAQNTFNTRLQNLNSSLNKMKQTYSQNIDLISKIREQIYSNYKNLKDIRNNLQFKLNKVDGYYNIIENLQERRCQIAEPVKNANYKRFKYASMKQCFLIQKRLLMRESIHAINQKSGKYKQNITEQKQTYQQKVNIVAQLLSTKRKDQHLIEMQWQRQVFKFEMDKQVKLKKIQIELLKQRIQKIKLNQLKPSATLIIHFKKQQQKYIALFAKRTIINLKIVHAKLMKQNRRRYEIIEYLKDHIQYVKGMKRTIIHFKSKKVPANLKQRCTKCIQKCYKNYFDLKHQVGITKFKYIMQQLTQIKYNVKQNIVNIKLQQQNMIEKQDLKQKYIQKINLVRWQLCKSKDLLLYKKRNDLSREIFKQHQLLKFGFNPKDQISTYKKKLAELRDIHDKFTNINIIIQSSVGSLYDQIKLQQRCRAVDALKNKAKVIIYLNKIQVQDLTNKYTQKLNIMCSLKVISSINTTQFQQLIFMFKQKQQLATQEVHKLKKMEKQKSVKIIERKLVTPKIEDSEFTQFSKKLIGISKTQNLKDFTVTMKNDGRLLFKYNYQRILCLKKQLLDFRLNCRTILSIFSKNNRLNVKAAHYLYLKNQLKIKQLHLRSQNFKHLANIQQQQLLDIQDKIKQVKLLKSFYRPFKGEKLRNTNIQLFQQAKATQQKIRTLKNQLLFHVFALRKQKADFKAKLTNFTCCQFIFAKCIHQQSIINSKQLRLFYHNTDVNINKQITKSYENLIVKQTLRNRLHLDARFSKLKFIQNTRERKTHLQLFQEFQMHKNQLLQNSLHSIQFRKKILTLKLLKNYILMLKNQRKLNIRLQLINSKQKRLIYLGVKNQSLDQSLINDSCINTKFQSEYGAEMEEECVAIVKQEQPHMKNIHMISSLRITTIDQLADLQDQVIYLFSWKTQLPDLKEKIIDSLIEIEEIVDSENFQEQFLTFKKEEEINTYFKNNFKVVPINQMFYDIVLKLFKVKILQGDFYQQEGLDFPVVVLGNWIIVDHV</sequence>
<dbReference type="Proteomes" id="UP001642409">
    <property type="component" value="Unassembled WGS sequence"/>
</dbReference>
<keyword evidence="3" id="KW-1185">Reference proteome</keyword>
<evidence type="ECO:0000313" key="2">
    <source>
        <dbReference type="EMBL" id="CAL6018710.1"/>
    </source>
</evidence>
<proteinExistence type="predicted"/>
<dbReference type="EMBL" id="CATOUU010000347">
    <property type="protein sequence ID" value="CAI9925758.1"/>
    <property type="molecule type" value="Genomic_DNA"/>
</dbReference>
<reference evidence="1" key="1">
    <citation type="submission" date="2023-06" db="EMBL/GenBank/DDBJ databases">
        <authorList>
            <person name="Kurt Z."/>
        </authorList>
    </citation>
    <scope>NUCLEOTIDE SEQUENCE</scope>
</reference>
<reference evidence="2 3" key="2">
    <citation type="submission" date="2024-07" db="EMBL/GenBank/DDBJ databases">
        <authorList>
            <person name="Akdeniz Z."/>
        </authorList>
    </citation>
    <scope>NUCLEOTIDE SEQUENCE [LARGE SCALE GENOMIC DNA]</scope>
</reference>